<dbReference type="KEGG" id="msv:Mesil_2787"/>
<dbReference type="Gene3D" id="3.40.50.1240">
    <property type="entry name" value="Phosphoglycerate mutase-like"/>
    <property type="match status" value="1"/>
</dbReference>
<keyword evidence="1" id="KW-0324">Glycolysis</keyword>
<evidence type="ECO:0000256" key="1">
    <source>
        <dbReference type="ARBA" id="ARBA00023152"/>
    </source>
</evidence>
<dbReference type="SUPFAM" id="SSF53254">
    <property type="entry name" value="Phosphoglycerate mutase-like"/>
    <property type="match status" value="1"/>
</dbReference>
<dbReference type="InterPro" id="IPR050275">
    <property type="entry name" value="PGM_Phosphatase"/>
</dbReference>
<feature type="active site" description="Proton donor/acceptor" evidence="3">
    <location>
        <position position="84"/>
    </location>
</feature>
<dbReference type="EMBL" id="CP002042">
    <property type="protein sequence ID" value="ADH64632.1"/>
    <property type="molecule type" value="Genomic_DNA"/>
</dbReference>
<keyword evidence="6" id="KW-1185">Reference proteome</keyword>
<proteinExistence type="predicted"/>
<dbReference type="RefSeq" id="WP_013159167.1">
    <property type="nucleotide sequence ID" value="NC_014212.1"/>
</dbReference>
<accession>D7BCD5</accession>
<gene>
    <name evidence="5" type="ordered locus">Mesil_2787</name>
</gene>
<dbReference type="InterPro" id="IPR029033">
    <property type="entry name" value="His_PPase_superfam"/>
</dbReference>
<name>D7BCD5_ALLS1</name>
<evidence type="ECO:0000256" key="2">
    <source>
        <dbReference type="ARBA" id="ARBA00023235"/>
    </source>
</evidence>
<dbReference type="PROSITE" id="PS00175">
    <property type="entry name" value="PG_MUTASE"/>
    <property type="match status" value="1"/>
</dbReference>
<dbReference type="STRING" id="526227.Mesil_2787"/>
<sequence length="220" mass="24770">MRELWLVRHGETTWNAEGRHQGQLNVPLSPRGVGQTFRLAERLRASGVVFDKLYSSDLERAQETARPIAQALDMPIYLDPRIREVNSGRLQGLLQSEIEAHFPDYVRAVRADPWNTPRPQGESMAEVSRRVEAFLRELPSGRFLIVTHGGVIRAALKLALNLDGDTWRRFRIQNTSITRLAFPEGAVASFREEGYAITVGDAAHLERWAEALTTDEVEAG</sequence>
<keyword evidence="2" id="KW-0413">Isomerase</keyword>
<dbReference type="InterPro" id="IPR001345">
    <property type="entry name" value="PG/BPGM_mutase_AS"/>
</dbReference>
<dbReference type="CDD" id="cd07067">
    <property type="entry name" value="HP_PGM_like"/>
    <property type="match status" value="1"/>
</dbReference>
<dbReference type="PANTHER" id="PTHR48100">
    <property type="entry name" value="BROAD-SPECIFICITY PHOSPHATASE YOR283W-RELATED"/>
    <property type="match status" value="1"/>
</dbReference>
<reference evidence="5 6" key="1">
    <citation type="journal article" date="2010" name="Stand. Genomic Sci.">
        <title>Complete genome sequence of Meiothermus silvanus type strain (VI-R2).</title>
        <authorList>
            <person name="Sikorski J."/>
            <person name="Tindall B.J."/>
            <person name="Lowry S."/>
            <person name="Lucas S."/>
            <person name="Nolan M."/>
            <person name="Copeland A."/>
            <person name="Glavina Del Rio T."/>
            <person name="Tice H."/>
            <person name="Cheng J.F."/>
            <person name="Han C."/>
            <person name="Pitluck S."/>
            <person name="Liolios K."/>
            <person name="Ivanova N."/>
            <person name="Mavromatis K."/>
            <person name="Mikhailova N."/>
            <person name="Pati A."/>
            <person name="Goodwin L."/>
            <person name="Chen A."/>
            <person name="Palaniappan K."/>
            <person name="Land M."/>
            <person name="Hauser L."/>
            <person name="Chang Y.J."/>
            <person name="Jeffries C.D."/>
            <person name="Rohde M."/>
            <person name="Goker M."/>
            <person name="Woyke T."/>
            <person name="Bristow J."/>
            <person name="Eisen J.A."/>
            <person name="Markowitz V."/>
            <person name="Hugenholtz P."/>
            <person name="Kyrpides N.C."/>
            <person name="Klenk H.P."/>
            <person name="Lapidus A."/>
        </authorList>
    </citation>
    <scope>NUCLEOTIDE SEQUENCE [LARGE SCALE GENOMIC DNA]</scope>
    <source>
        <strain evidence="6">ATCC 700542 / DSM 9946 / VI-R2</strain>
    </source>
</reference>
<dbReference type="AlphaFoldDB" id="D7BCD5"/>
<dbReference type="eggNOG" id="COG0406">
    <property type="taxonomic scope" value="Bacteria"/>
</dbReference>
<dbReference type="SMART" id="SM00855">
    <property type="entry name" value="PGAM"/>
    <property type="match status" value="1"/>
</dbReference>
<feature type="binding site" evidence="4">
    <location>
        <begin position="8"/>
        <end position="15"/>
    </location>
    <ligand>
        <name>substrate</name>
    </ligand>
</feature>
<evidence type="ECO:0000256" key="3">
    <source>
        <dbReference type="PIRSR" id="PIRSR613078-1"/>
    </source>
</evidence>
<dbReference type="HOGENOM" id="CLU_033323_9_5_0"/>
<dbReference type="PANTHER" id="PTHR48100:SF1">
    <property type="entry name" value="HISTIDINE PHOSPHATASE FAMILY PROTEIN-RELATED"/>
    <property type="match status" value="1"/>
</dbReference>
<organism evidence="5 6">
    <name type="scientific">Allomeiothermus silvanus (strain ATCC 700542 / DSM 9946 / NBRC 106475 / NCIMB 13440 / VI-R2)</name>
    <name type="common">Thermus silvanus</name>
    <dbReference type="NCBI Taxonomy" id="526227"/>
    <lineage>
        <taxon>Bacteria</taxon>
        <taxon>Thermotogati</taxon>
        <taxon>Deinococcota</taxon>
        <taxon>Deinococci</taxon>
        <taxon>Thermales</taxon>
        <taxon>Thermaceae</taxon>
        <taxon>Allomeiothermus</taxon>
    </lineage>
</organism>
<evidence type="ECO:0000313" key="6">
    <source>
        <dbReference type="Proteomes" id="UP000001916"/>
    </source>
</evidence>
<evidence type="ECO:0000313" key="5">
    <source>
        <dbReference type="EMBL" id="ADH64632.1"/>
    </source>
</evidence>
<dbReference type="Proteomes" id="UP000001916">
    <property type="component" value="Chromosome"/>
</dbReference>
<feature type="binding site" evidence="4">
    <location>
        <position position="60"/>
    </location>
    <ligand>
        <name>substrate</name>
    </ligand>
</feature>
<evidence type="ECO:0000256" key="4">
    <source>
        <dbReference type="PIRSR" id="PIRSR613078-2"/>
    </source>
</evidence>
<dbReference type="Pfam" id="PF00300">
    <property type="entry name" value="His_Phos_1"/>
    <property type="match status" value="1"/>
</dbReference>
<protein>
    <submittedName>
        <fullName evidence="5">Phosphoglycerate mutase</fullName>
    </submittedName>
</protein>
<dbReference type="OrthoDB" id="9781415at2"/>
<dbReference type="InterPro" id="IPR013078">
    <property type="entry name" value="His_Pase_superF_clade-1"/>
</dbReference>
<feature type="active site" description="Tele-phosphohistidine intermediate" evidence="3">
    <location>
        <position position="9"/>
    </location>
</feature>
<dbReference type="GO" id="GO:0005737">
    <property type="term" value="C:cytoplasm"/>
    <property type="evidence" value="ECO:0007669"/>
    <property type="project" value="TreeGrafter"/>
</dbReference>
<dbReference type="GO" id="GO:0016791">
    <property type="term" value="F:phosphatase activity"/>
    <property type="evidence" value="ECO:0007669"/>
    <property type="project" value="TreeGrafter"/>
</dbReference>